<dbReference type="Pfam" id="PF01810">
    <property type="entry name" value="LysE"/>
    <property type="match status" value="1"/>
</dbReference>
<comment type="subcellular location">
    <subcellularLocation>
        <location evidence="1">Cell membrane</location>
        <topology evidence="1">Multi-pass membrane protein</topology>
    </subcellularLocation>
</comment>
<protein>
    <submittedName>
        <fullName evidence="7">Threonine/homoserine/homoserine lactone efflux protein</fullName>
    </submittedName>
</protein>
<proteinExistence type="predicted"/>
<dbReference type="EMBL" id="JACICC010000003">
    <property type="protein sequence ID" value="MBB3809535.1"/>
    <property type="molecule type" value="Genomic_DNA"/>
</dbReference>
<dbReference type="InterPro" id="IPR001123">
    <property type="entry name" value="LeuE-type"/>
</dbReference>
<keyword evidence="2" id="KW-1003">Cell membrane</keyword>
<keyword evidence="3 6" id="KW-0812">Transmembrane</keyword>
<accession>A0A7W5Z481</accession>
<keyword evidence="5 6" id="KW-0472">Membrane</keyword>
<evidence type="ECO:0000313" key="8">
    <source>
        <dbReference type="Proteomes" id="UP000537592"/>
    </source>
</evidence>
<keyword evidence="4 6" id="KW-1133">Transmembrane helix</keyword>
<name>A0A7W5Z481_9HYPH</name>
<feature type="transmembrane region" description="Helical" evidence="6">
    <location>
        <begin position="106"/>
        <end position="125"/>
    </location>
</feature>
<sequence length="208" mass="21410">MPGIDIAALILFAGALAIAAAVPGPAVAAIVARVLARGTRGLAPFILGIIVSDIIWLTLAVTGLAVLAQTFHEVFLIIKYLGAAYLMWLAWQFWTAPVTSIIAAPLDVREGGIAALLGGLFVGLANPKAMMFYLALLPGFIPLASVTPLTFAELAGVTFAVLGMIFSAYVLAAARARRLLSSPRALALVNRGTAAIMAGAAVTVAARS</sequence>
<evidence type="ECO:0000256" key="1">
    <source>
        <dbReference type="ARBA" id="ARBA00004651"/>
    </source>
</evidence>
<feature type="transmembrane region" description="Helical" evidence="6">
    <location>
        <begin position="157"/>
        <end position="176"/>
    </location>
</feature>
<evidence type="ECO:0000256" key="2">
    <source>
        <dbReference type="ARBA" id="ARBA00022475"/>
    </source>
</evidence>
<keyword evidence="8" id="KW-1185">Reference proteome</keyword>
<evidence type="ECO:0000313" key="7">
    <source>
        <dbReference type="EMBL" id="MBB3809535.1"/>
    </source>
</evidence>
<dbReference type="PANTHER" id="PTHR30086">
    <property type="entry name" value="ARGININE EXPORTER PROTEIN ARGO"/>
    <property type="match status" value="1"/>
</dbReference>
<evidence type="ECO:0000256" key="3">
    <source>
        <dbReference type="ARBA" id="ARBA00022692"/>
    </source>
</evidence>
<dbReference type="GO" id="GO:0005886">
    <property type="term" value="C:plasma membrane"/>
    <property type="evidence" value="ECO:0007669"/>
    <property type="project" value="UniProtKB-SubCell"/>
</dbReference>
<reference evidence="7 8" key="1">
    <citation type="submission" date="2020-08" db="EMBL/GenBank/DDBJ databases">
        <title>Genomic Encyclopedia of Type Strains, Phase IV (KMG-IV): sequencing the most valuable type-strain genomes for metagenomic binning, comparative biology and taxonomic classification.</title>
        <authorList>
            <person name="Goeker M."/>
        </authorList>
    </citation>
    <scope>NUCLEOTIDE SEQUENCE [LARGE SCALE GENOMIC DNA]</scope>
    <source>
        <strain evidence="7 8">DSM 28760</strain>
    </source>
</reference>
<feature type="transmembrane region" description="Helical" evidence="6">
    <location>
        <begin position="74"/>
        <end position="94"/>
    </location>
</feature>
<evidence type="ECO:0000256" key="6">
    <source>
        <dbReference type="SAM" id="Phobius"/>
    </source>
</evidence>
<dbReference type="GO" id="GO:0015171">
    <property type="term" value="F:amino acid transmembrane transporter activity"/>
    <property type="evidence" value="ECO:0007669"/>
    <property type="project" value="TreeGrafter"/>
</dbReference>
<feature type="transmembrane region" description="Helical" evidence="6">
    <location>
        <begin position="44"/>
        <end position="67"/>
    </location>
</feature>
<evidence type="ECO:0000256" key="5">
    <source>
        <dbReference type="ARBA" id="ARBA00023136"/>
    </source>
</evidence>
<dbReference type="Proteomes" id="UP000537592">
    <property type="component" value="Unassembled WGS sequence"/>
</dbReference>
<evidence type="ECO:0000256" key="4">
    <source>
        <dbReference type="ARBA" id="ARBA00022989"/>
    </source>
</evidence>
<dbReference type="PANTHER" id="PTHR30086:SF20">
    <property type="entry name" value="ARGININE EXPORTER PROTEIN ARGO-RELATED"/>
    <property type="match status" value="1"/>
</dbReference>
<organism evidence="7 8">
    <name type="scientific">Pseudochelatococcus contaminans</name>
    <dbReference type="NCBI Taxonomy" id="1538103"/>
    <lineage>
        <taxon>Bacteria</taxon>
        <taxon>Pseudomonadati</taxon>
        <taxon>Pseudomonadota</taxon>
        <taxon>Alphaproteobacteria</taxon>
        <taxon>Hyphomicrobiales</taxon>
        <taxon>Chelatococcaceae</taxon>
        <taxon>Pseudochelatococcus</taxon>
    </lineage>
</organism>
<dbReference type="AlphaFoldDB" id="A0A7W5Z481"/>
<gene>
    <name evidence="7" type="ORF">FHS81_001617</name>
</gene>
<comment type="caution">
    <text evidence="7">The sequence shown here is derived from an EMBL/GenBank/DDBJ whole genome shotgun (WGS) entry which is preliminary data.</text>
</comment>
<feature type="transmembrane region" description="Helical" evidence="6">
    <location>
        <begin position="188"/>
        <end position="206"/>
    </location>
</feature>